<keyword evidence="2" id="KW-1185">Reference proteome</keyword>
<comment type="caution">
    <text evidence="1">The sequence shown here is derived from an EMBL/GenBank/DDBJ whole genome shotgun (WGS) entry which is preliminary data.</text>
</comment>
<dbReference type="AlphaFoldDB" id="A0AAD8ZH12"/>
<dbReference type="Proteomes" id="UP001239994">
    <property type="component" value="Unassembled WGS sequence"/>
</dbReference>
<organism evidence="1 2">
    <name type="scientific">Electrophorus voltai</name>
    <dbReference type="NCBI Taxonomy" id="2609070"/>
    <lineage>
        <taxon>Eukaryota</taxon>
        <taxon>Metazoa</taxon>
        <taxon>Chordata</taxon>
        <taxon>Craniata</taxon>
        <taxon>Vertebrata</taxon>
        <taxon>Euteleostomi</taxon>
        <taxon>Actinopterygii</taxon>
        <taxon>Neopterygii</taxon>
        <taxon>Teleostei</taxon>
        <taxon>Ostariophysi</taxon>
        <taxon>Gymnotiformes</taxon>
        <taxon>Gymnotoidei</taxon>
        <taxon>Gymnotidae</taxon>
        <taxon>Electrophorus</taxon>
    </lineage>
</organism>
<proteinExistence type="predicted"/>
<gene>
    <name evidence="1" type="ORF">P4O66_007306</name>
</gene>
<name>A0AAD8ZH12_9TELE</name>
<evidence type="ECO:0000313" key="2">
    <source>
        <dbReference type="Proteomes" id="UP001239994"/>
    </source>
</evidence>
<accession>A0AAD8ZH12</accession>
<feature type="non-terminal residue" evidence="1">
    <location>
        <position position="156"/>
    </location>
</feature>
<protein>
    <submittedName>
        <fullName evidence="1">Uncharacterized protein</fullName>
    </submittedName>
</protein>
<reference evidence="1" key="1">
    <citation type="submission" date="2023-03" db="EMBL/GenBank/DDBJ databases">
        <title>Electrophorus voltai genome.</title>
        <authorList>
            <person name="Bian C."/>
        </authorList>
    </citation>
    <scope>NUCLEOTIDE SEQUENCE</scope>
    <source>
        <strain evidence="1">CB-2022</strain>
        <tissue evidence="1">Muscle</tissue>
    </source>
</reference>
<dbReference type="EMBL" id="JAROKS010000012">
    <property type="protein sequence ID" value="KAK1799041.1"/>
    <property type="molecule type" value="Genomic_DNA"/>
</dbReference>
<sequence>MDRSWMLGQHYSMVEMAFIWKEGESIQGPSQPHIDDVLGSHQTSDHTCRVKYYTEVLQSATFRVASPPGNQQSSPGWEGGVRAKCFTAGRIFSLADRVSERQDGSECESALRAPEIGFDSCRKLCSRFALEIKEQQQANVLNDNRQEVLPLQPVCK</sequence>
<evidence type="ECO:0000313" key="1">
    <source>
        <dbReference type="EMBL" id="KAK1799041.1"/>
    </source>
</evidence>